<protein>
    <recommendedName>
        <fullName evidence="3">DUF1579 domain-containing protein</fullName>
    </recommendedName>
</protein>
<dbReference type="Proteomes" id="UP000253495">
    <property type="component" value="Unassembled WGS sequence"/>
</dbReference>
<name>A0A368VG76_9ACTN</name>
<sequence length="148" mass="16843">MSVITAERALKEFEPLIGQWRLEAIPPGGEPWPGQAWADIEWHDSGAHVIERSTVEMPEAPNGVSIMGCDAANGTYYRLHSDDRGVCRVYEMSLGGGEWRLWREGLPFPQRFVARFEDEGNTIAGQWEKSEDGTHFETDFELIYRKIT</sequence>
<evidence type="ECO:0000313" key="1">
    <source>
        <dbReference type="EMBL" id="RCW39653.1"/>
    </source>
</evidence>
<gene>
    <name evidence="1" type="ORF">DFQ14_11529</name>
</gene>
<organism evidence="1 2">
    <name type="scientific">Halopolyspora algeriensis</name>
    <dbReference type="NCBI Taxonomy" id="1500506"/>
    <lineage>
        <taxon>Bacteria</taxon>
        <taxon>Bacillati</taxon>
        <taxon>Actinomycetota</taxon>
        <taxon>Actinomycetes</taxon>
        <taxon>Actinomycetes incertae sedis</taxon>
        <taxon>Halopolyspora</taxon>
    </lineage>
</organism>
<dbReference type="AlphaFoldDB" id="A0A368VG76"/>
<proteinExistence type="predicted"/>
<dbReference type="OrthoDB" id="4210699at2"/>
<dbReference type="RefSeq" id="WP_114454674.1">
    <property type="nucleotide sequence ID" value="NZ_QPJC01000015.1"/>
</dbReference>
<dbReference type="EMBL" id="QPJC01000015">
    <property type="protein sequence ID" value="RCW39653.1"/>
    <property type="molecule type" value="Genomic_DNA"/>
</dbReference>
<reference evidence="1 2" key="1">
    <citation type="submission" date="2018-07" db="EMBL/GenBank/DDBJ databases">
        <title>Genomic Encyclopedia of Type Strains, Phase III (KMG-III): the genomes of soil and plant-associated and newly described type strains.</title>
        <authorList>
            <person name="Whitman W."/>
        </authorList>
    </citation>
    <scope>NUCLEOTIDE SEQUENCE [LARGE SCALE GENOMIC DNA]</scope>
    <source>
        <strain evidence="1 2">CECT 8575</strain>
    </source>
</reference>
<keyword evidence="2" id="KW-1185">Reference proteome</keyword>
<evidence type="ECO:0000313" key="2">
    <source>
        <dbReference type="Proteomes" id="UP000253495"/>
    </source>
</evidence>
<comment type="caution">
    <text evidence="1">The sequence shown here is derived from an EMBL/GenBank/DDBJ whole genome shotgun (WGS) entry which is preliminary data.</text>
</comment>
<accession>A0A368VG76</accession>
<evidence type="ECO:0008006" key="3">
    <source>
        <dbReference type="Google" id="ProtNLM"/>
    </source>
</evidence>